<dbReference type="EMBL" id="UINC01042047">
    <property type="protein sequence ID" value="SVB44160.1"/>
    <property type="molecule type" value="Genomic_DNA"/>
</dbReference>
<sequence length="220" mass="24628">MMILKTTLFAVLFFILSGCQQIKVEPVLSSSLGITAFQNMEKIQLHDVSLALYLDDKIKNLVIEKEIRAGKYKLEVGNALSVKLIKALTYTFKTVHLVKKPSYAGPEKIDAMMLVTLQDVDMNLDVKIGFVSVETESYSRFAIRAEIKDMESKDTAWVGTTQAQTTGKHEEMAQMTYQEAGRGFAAGIDMAIDKVVGNLIHQMEKSQSLSSHLKTWEQKT</sequence>
<reference evidence="1" key="1">
    <citation type="submission" date="2018-05" db="EMBL/GenBank/DDBJ databases">
        <authorList>
            <person name="Lanie J.A."/>
            <person name="Ng W.-L."/>
            <person name="Kazmierczak K.M."/>
            <person name="Andrzejewski T.M."/>
            <person name="Davidsen T.M."/>
            <person name="Wayne K.J."/>
            <person name="Tettelin H."/>
            <person name="Glass J.I."/>
            <person name="Rusch D."/>
            <person name="Podicherti R."/>
            <person name="Tsui H.-C.T."/>
            <person name="Winkler M.E."/>
        </authorList>
    </citation>
    <scope>NUCLEOTIDE SEQUENCE</scope>
</reference>
<dbReference type="AlphaFoldDB" id="A0A382E0C9"/>
<dbReference type="PROSITE" id="PS51257">
    <property type="entry name" value="PROKAR_LIPOPROTEIN"/>
    <property type="match status" value="1"/>
</dbReference>
<evidence type="ECO:0008006" key="2">
    <source>
        <dbReference type="Google" id="ProtNLM"/>
    </source>
</evidence>
<protein>
    <recommendedName>
        <fullName evidence="2">ABC-type transport auxiliary lipoprotein component domain-containing protein</fullName>
    </recommendedName>
</protein>
<gene>
    <name evidence="1" type="ORF">METZ01_LOCUS197014</name>
</gene>
<proteinExistence type="predicted"/>
<accession>A0A382E0C9</accession>
<name>A0A382E0C9_9ZZZZ</name>
<evidence type="ECO:0000313" key="1">
    <source>
        <dbReference type="EMBL" id="SVB44160.1"/>
    </source>
</evidence>
<organism evidence="1">
    <name type="scientific">marine metagenome</name>
    <dbReference type="NCBI Taxonomy" id="408172"/>
    <lineage>
        <taxon>unclassified sequences</taxon>
        <taxon>metagenomes</taxon>
        <taxon>ecological metagenomes</taxon>
    </lineage>
</organism>